<keyword evidence="1" id="KW-0479">Metal-binding</keyword>
<dbReference type="PhylomeDB" id="B6QPU6"/>
<evidence type="ECO:0000313" key="8">
    <source>
        <dbReference type="EMBL" id="EEA20064.1"/>
    </source>
</evidence>
<evidence type="ECO:0000256" key="2">
    <source>
        <dbReference type="ARBA" id="ARBA00022833"/>
    </source>
</evidence>
<organism evidence="8 9">
    <name type="scientific">Talaromyces marneffei (strain ATCC 18224 / CBS 334.59 / QM 7333)</name>
    <name type="common">Penicillium marneffei</name>
    <dbReference type="NCBI Taxonomy" id="441960"/>
    <lineage>
        <taxon>Eukaryota</taxon>
        <taxon>Fungi</taxon>
        <taxon>Dikarya</taxon>
        <taxon>Ascomycota</taxon>
        <taxon>Pezizomycotina</taxon>
        <taxon>Eurotiomycetes</taxon>
        <taxon>Eurotiomycetidae</taxon>
        <taxon>Eurotiales</taxon>
        <taxon>Trichocomaceae</taxon>
        <taxon>Talaromyces</taxon>
        <taxon>Talaromyces sect. Talaromyces</taxon>
    </lineage>
</organism>
<evidence type="ECO:0000313" key="9">
    <source>
        <dbReference type="Proteomes" id="UP000001294"/>
    </source>
</evidence>
<dbReference type="InterPro" id="IPR001138">
    <property type="entry name" value="Zn2Cys6_DnaBD"/>
</dbReference>
<dbReference type="PANTHER" id="PTHR47660">
    <property type="entry name" value="TRANSCRIPTION FACTOR WITH C2H2 AND ZN(2)-CYS(6) DNA BINDING DOMAIN (EUROFUNG)-RELATED-RELATED"/>
    <property type="match status" value="1"/>
</dbReference>
<keyword evidence="6" id="KW-0539">Nucleus</keyword>
<evidence type="ECO:0000256" key="4">
    <source>
        <dbReference type="ARBA" id="ARBA00023125"/>
    </source>
</evidence>
<dbReference type="GO" id="GO:0008270">
    <property type="term" value="F:zinc ion binding"/>
    <property type="evidence" value="ECO:0007669"/>
    <property type="project" value="InterPro"/>
</dbReference>
<keyword evidence="2" id="KW-0862">Zinc</keyword>
<dbReference type="Proteomes" id="UP000001294">
    <property type="component" value="Unassembled WGS sequence"/>
</dbReference>
<dbReference type="PROSITE" id="PS00463">
    <property type="entry name" value="ZN2_CY6_FUNGAL_1"/>
    <property type="match status" value="1"/>
</dbReference>
<dbReference type="HOGENOM" id="CLU_044368_2_0_1"/>
<dbReference type="SMART" id="SM00066">
    <property type="entry name" value="GAL4"/>
    <property type="match status" value="1"/>
</dbReference>
<dbReference type="CDD" id="cd00067">
    <property type="entry name" value="GAL4"/>
    <property type="match status" value="1"/>
</dbReference>
<feature type="domain" description="Zn(2)-C6 fungal-type" evidence="7">
    <location>
        <begin position="56"/>
        <end position="86"/>
    </location>
</feature>
<proteinExistence type="predicted"/>
<dbReference type="GO" id="GO:0000981">
    <property type="term" value="F:DNA-binding transcription factor activity, RNA polymerase II-specific"/>
    <property type="evidence" value="ECO:0007669"/>
    <property type="project" value="InterPro"/>
</dbReference>
<dbReference type="SUPFAM" id="SSF57701">
    <property type="entry name" value="Zn2/Cys6 DNA-binding domain"/>
    <property type="match status" value="1"/>
</dbReference>
<evidence type="ECO:0000259" key="7">
    <source>
        <dbReference type="PROSITE" id="PS50048"/>
    </source>
</evidence>
<gene>
    <name evidence="8" type="ORF">PMAA_039300</name>
</gene>
<dbReference type="VEuPathDB" id="FungiDB:PMAA_039300"/>
<dbReference type="AlphaFoldDB" id="B6QPU6"/>
<dbReference type="OrthoDB" id="4227083at2759"/>
<keyword evidence="5" id="KW-0804">Transcription</keyword>
<accession>B6QPU6</accession>
<protein>
    <recommendedName>
        <fullName evidence="7">Zn(2)-C6 fungal-type domain-containing protein</fullName>
    </recommendedName>
</protein>
<dbReference type="PROSITE" id="PS50048">
    <property type="entry name" value="ZN2_CY6_FUNGAL_2"/>
    <property type="match status" value="1"/>
</dbReference>
<keyword evidence="3" id="KW-0805">Transcription regulation</keyword>
<keyword evidence="9" id="KW-1185">Reference proteome</keyword>
<dbReference type="Gene3D" id="4.10.240.10">
    <property type="entry name" value="Zn(2)-C6 fungal-type DNA-binding domain"/>
    <property type="match status" value="1"/>
</dbReference>
<dbReference type="EMBL" id="DS995904">
    <property type="protein sequence ID" value="EEA20064.1"/>
    <property type="molecule type" value="Genomic_DNA"/>
</dbReference>
<evidence type="ECO:0000256" key="3">
    <source>
        <dbReference type="ARBA" id="ARBA00023015"/>
    </source>
</evidence>
<evidence type="ECO:0000256" key="6">
    <source>
        <dbReference type="ARBA" id="ARBA00023242"/>
    </source>
</evidence>
<dbReference type="InterPro" id="IPR036864">
    <property type="entry name" value="Zn2-C6_fun-type_DNA-bd_sf"/>
</dbReference>
<keyword evidence="4" id="KW-0238">DNA-binding</keyword>
<dbReference type="PANTHER" id="PTHR47660:SF3">
    <property type="entry name" value="FINGER DOMAIN PROTEIN, PUTATIVE (AFU_ORTHOLOGUE AFUA_4G03310)-RELATED"/>
    <property type="match status" value="1"/>
</dbReference>
<dbReference type="Pfam" id="PF00172">
    <property type="entry name" value="Zn_clus"/>
    <property type="match status" value="1"/>
</dbReference>
<sequence>MAQQSVSTDEKATMMNSLESLSCLICAKEFYNKKSLVRHTSYCRKAIGRVRSRKRACQACTKAKARCDTAFPHCSRCSARSLICHYASDSHARYQLETPKPRTSYSMSQEAADSPVATLGNQQVTNSDLVKSWAYNDYDPYSVTLNSNPFDSDKRPSQLTGGETWEFSDETDSVVQDSLTTLFPRPLRLFVPECFTNSKSPLTQRYLLCTLRSYPVMMLRGQNPPFIHPRTLFDDPGDFQSRQTIKAGPLAVCNEILQMFTMKNGDNVVQIWRAVRMEQERLLLECPGYDYYNTLAALQAISIYLILRIFEKNEEATDFDVPLVQTMLELAIHLTWLEKTRPLLNLSDWQDWILTESKIRTSIFLCIMPFFFDIHPAILLFHQCNGEALRTSRLPSGRNIWQAKSKSEWLREYEMQCHRVMPHSSNSNLTYSNLLDYNLKNDASLDLWLSEIDDFGNFVMAAATLQD</sequence>
<name>B6QPU6_TALMQ</name>
<evidence type="ECO:0000256" key="5">
    <source>
        <dbReference type="ARBA" id="ARBA00023163"/>
    </source>
</evidence>
<dbReference type="GO" id="GO:0003677">
    <property type="term" value="F:DNA binding"/>
    <property type="evidence" value="ECO:0007669"/>
    <property type="project" value="UniProtKB-KW"/>
</dbReference>
<reference evidence="9" key="1">
    <citation type="journal article" date="2015" name="Genome Announc.">
        <title>Genome sequence of the AIDS-associated pathogen Penicillium marneffei (ATCC18224) and its near taxonomic relative Talaromyces stipitatus (ATCC10500).</title>
        <authorList>
            <person name="Nierman W.C."/>
            <person name="Fedorova-Abrams N.D."/>
            <person name="Andrianopoulos A."/>
        </authorList>
    </citation>
    <scope>NUCLEOTIDE SEQUENCE [LARGE SCALE GENOMIC DNA]</scope>
    <source>
        <strain evidence="9">ATCC 18224 / CBS 334.59 / QM 7333</strain>
    </source>
</reference>
<evidence type="ECO:0000256" key="1">
    <source>
        <dbReference type="ARBA" id="ARBA00022723"/>
    </source>
</evidence>